<dbReference type="SUPFAM" id="SSF88946">
    <property type="entry name" value="Sigma2 domain of RNA polymerase sigma factors"/>
    <property type="match status" value="1"/>
</dbReference>
<dbReference type="NCBIfam" id="TIGR02937">
    <property type="entry name" value="sigma70-ECF"/>
    <property type="match status" value="1"/>
</dbReference>
<organism evidence="7 8">
    <name type="scientific">Thalassomonas haliotis</name>
    <dbReference type="NCBI Taxonomy" id="485448"/>
    <lineage>
        <taxon>Bacteria</taxon>
        <taxon>Pseudomonadati</taxon>
        <taxon>Pseudomonadota</taxon>
        <taxon>Gammaproteobacteria</taxon>
        <taxon>Alteromonadales</taxon>
        <taxon>Colwelliaceae</taxon>
        <taxon>Thalassomonas</taxon>
    </lineage>
</organism>
<dbReference type="Gene3D" id="1.10.10.10">
    <property type="entry name" value="Winged helix-like DNA-binding domain superfamily/Winged helix DNA-binding domain"/>
    <property type="match status" value="1"/>
</dbReference>
<proteinExistence type="inferred from homology"/>
<evidence type="ECO:0000313" key="8">
    <source>
        <dbReference type="Proteomes" id="UP001215231"/>
    </source>
</evidence>
<dbReference type="PANTHER" id="PTHR43133">
    <property type="entry name" value="RNA POLYMERASE ECF-TYPE SIGMA FACTO"/>
    <property type="match status" value="1"/>
</dbReference>
<evidence type="ECO:0000259" key="5">
    <source>
        <dbReference type="Pfam" id="PF04542"/>
    </source>
</evidence>
<protein>
    <submittedName>
        <fullName evidence="7">RNA polymerase sigma factor</fullName>
    </submittedName>
</protein>
<evidence type="ECO:0000256" key="4">
    <source>
        <dbReference type="ARBA" id="ARBA00023163"/>
    </source>
</evidence>
<dbReference type="Proteomes" id="UP001215231">
    <property type="component" value="Chromosome"/>
</dbReference>
<evidence type="ECO:0000256" key="1">
    <source>
        <dbReference type="ARBA" id="ARBA00010641"/>
    </source>
</evidence>
<keyword evidence="4" id="KW-0804">Transcription</keyword>
<gene>
    <name evidence="7" type="ORF">H3N35_13895</name>
</gene>
<dbReference type="Gene3D" id="1.10.1740.10">
    <property type="match status" value="1"/>
</dbReference>
<dbReference type="InterPro" id="IPR007627">
    <property type="entry name" value="RNA_pol_sigma70_r2"/>
</dbReference>
<evidence type="ECO:0000259" key="6">
    <source>
        <dbReference type="Pfam" id="PF08281"/>
    </source>
</evidence>
<feature type="domain" description="RNA polymerase sigma factor 70 region 4 type 2" evidence="6">
    <location>
        <begin position="135"/>
        <end position="183"/>
    </location>
</feature>
<evidence type="ECO:0000256" key="3">
    <source>
        <dbReference type="ARBA" id="ARBA00023082"/>
    </source>
</evidence>
<dbReference type="Pfam" id="PF08281">
    <property type="entry name" value="Sigma70_r4_2"/>
    <property type="match status" value="1"/>
</dbReference>
<dbReference type="InterPro" id="IPR013325">
    <property type="entry name" value="RNA_pol_sigma_r2"/>
</dbReference>
<dbReference type="InterPro" id="IPR039425">
    <property type="entry name" value="RNA_pol_sigma-70-like"/>
</dbReference>
<keyword evidence="2" id="KW-0805">Transcription regulation</keyword>
<dbReference type="InterPro" id="IPR014284">
    <property type="entry name" value="RNA_pol_sigma-70_dom"/>
</dbReference>
<dbReference type="EMBL" id="CP059693">
    <property type="protein sequence ID" value="WDE09431.1"/>
    <property type="molecule type" value="Genomic_DNA"/>
</dbReference>
<feature type="domain" description="RNA polymerase sigma-70 region 2" evidence="5">
    <location>
        <begin position="30"/>
        <end position="97"/>
    </location>
</feature>
<comment type="similarity">
    <text evidence="1">Belongs to the sigma-70 factor family. ECF subfamily.</text>
</comment>
<accession>A0ABY7V6Z6</accession>
<dbReference type="Pfam" id="PF04542">
    <property type="entry name" value="Sigma70_r2"/>
    <property type="match status" value="1"/>
</dbReference>
<dbReference type="InterPro" id="IPR036388">
    <property type="entry name" value="WH-like_DNA-bd_sf"/>
</dbReference>
<dbReference type="InterPro" id="IPR013249">
    <property type="entry name" value="RNA_pol_sigma70_r4_t2"/>
</dbReference>
<evidence type="ECO:0000313" key="7">
    <source>
        <dbReference type="EMBL" id="WDE09431.1"/>
    </source>
</evidence>
<dbReference type="SUPFAM" id="SSF88659">
    <property type="entry name" value="Sigma3 and sigma4 domains of RNA polymerase sigma factors"/>
    <property type="match status" value="1"/>
</dbReference>
<reference evidence="7 8" key="1">
    <citation type="journal article" date="2022" name="Mar. Drugs">
        <title>Bioassay-Guided Fractionation Leads to the Detection of Cholic Acid Generated by the Rare Thalassomonas sp.</title>
        <authorList>
            <person name="Pheiffer F."/>
            <person name="Schneider Y.K."/>
            <person name="Hansen E.H."/>
            <person name="Andersen J.H."/>
            <person name="Isaksson J."/>
            <person name="Busche T."/>
            <person name="R C."/>
            <person name="Kalinowski J."/>
            <person name="Zyl L.V."/>
            <person name="Trindade M."/>
        </authorList>
    </citation>
    <scope>NUCLEOTIDE SEQUENCE [LARGE SCALE GENOMIC DNA]</scope>
    <source>
        <strain evidence="7 8">A5K-61T</strain>
    </source>
</reference>
<dbReference type="RefSeq" id="WP_274049372.1">
    <property type="nucleotide sequence ID" value="NZ_CP059693.1"/>
</dbReference>
<sequence length="206" mass="23455">MLNQAPQNLDNENELIALSKAGNANALNELMTHYQTRIYSFIMAKGIKCHHDIEDLVQDTFIQIFKSITSFEFRSKFSSWVLGIALNIVRNHVNRSAKYKYNFVDVADTTLEDENVNNEPESALMSRQTLETVNAQVQSLPEHLSECLQLTCVQGISYSLAANKLALSVANLKTRLFRARKELKHKICEPFLMKKQPDSYNSILSI</sequence>
<evidence type="ECO:0000256" key="2">
    <source>
        <dbReference type="ARBA" id="ARBA00023015"/>
    </source>
</evidence>
<dbReference type="InterPro" id="IPR013324">
    <property type="entry name" value="RNA_pol_sigma_r3/r4-like"/>
</dbReference>
<dbReference type="PANTHER" id="PTHR43133:SF51">
    <property type="entry name" value="RNA POLYMERASE SIGMA FACTOR"/>
    <property type="match status" value="1"/>
</dbReference>
<keyword evidence="3" id="KW-0731">Sigma factor</keyword>
<name>A0ABY7V6Z6_9GAMM</name>
<keyword evidence="8" id="KW-1185">Reference proteome</keyword>